<dbReference type="EMBL" id="CAADFU010000162">
    <property type="protein sequence ID" value="VFK49172.1"/>
    <property type="molecule type" value="Genomic_DNA"/>
</dbReference>
<name>A0A450YQE1_9GAMM</name>
<proteinExistence type="predicted"/>
<gene>
    <name evidence="3" type="ORF">BECKSD772D_GA0070982_101729</name>
    <name evidence="2" type="ORF">BECKSD772E_GA0070983_11622</name>
    <name evidence="1" type="ORF">BECKSD772F_GA0070984_11562</name>
</gene>
<dbReference type="EMBL" id="CAADFR010000156">
    <property type="protein sequence ID" value="VFK43760.1"/>
    <property type="molecule type" value="Genomic_DNA"/>
</dbReference>
<dbReference type="EMBL" id="CAADHB010000017">
    <property type="protein sequence ID" value="VFK78547.1"/>
    <property type="molecule type" value="Genomic_DNA"/>
</dbReference>
<evidence type="ECO:0000313" key="1">
    <source>
        <dbReference type="EMBL" id="VFK43760.1"/>
    </source>
</evidence>
<evidence type="ECO:0000313" key="2">
    <source>
        <dbReference type="EMBL" id="VFK49172.1"/>
    </source>
</evidence>
<dbReference type="AlphaFoldDB" id="A0A450YQE1"/>
<accession>A0A450YQE1</accession>
<sequence length="99" mass="10763">MALSHSAAKPEPKSHGALIPAGGRDLFGGTPNALLIPSVGMRVRWISCYIRNEIFSEFFDCFVEGRGSHGQERADIAAHPRAARCWKTAFLTILASHSV</sequence>
<organism evidence="1">
    <name type="scientific">Candidatus Kentrum sp. SD</name>
    <dbReference type="NCBI Taxonomy" id="2126332"/>
    <lineage>
        <taxon>Bacteria</taxon>
        <taxon>Pseudomonadati</taxon>
        <taxon>Pseudomonadota</taxon>
        <taxon>Gammaproteobacteria</taxon>
        <taxon>Candidatus Kentrum</taxon>
    </lineage>
</organism>
<reference evidence="1" key="1">
    <citation type="submission" date="2019-02" db="EMBL/GenBank/DDBJ databases">
        <authorList>
            <person name="Gruber-Vodicka R. H."/>
            <person name="Seah K. B. B."/>
        </authorList>
    </citation>
    <scope>NUCLEOTIDE SEQUENCE</scope>
    <source>
        <strain evidence="3">BECK_S127</strain>
        <strain evidence="2">BECK_S1320</strain>
        <strain evidence="1">BECK_S1321</strain>
    </source>
</reference>
<protein>
    <submittedName>
        <fullName evidence="1">Uncharacterized protein</fullName>
    </submittedName>
</protein>
<evidence type="ECO:0000313" key="3">
    <source>
        <dbReference type="EMBL" id="VFK78547.1"/>
    </source>
</evidence>